<keyword evidence="2" id="KW-1185">Reference proteome</keyword>
<accession>A0AAD4SQ98</accession>
<dbReference type="AlphaFoldDB" id="A0AAD4SQ98"/>
<feature type="non-terminal residue" evidence="1">
    <location>
        <position position="360"/>
    </location>
</feature>
<name>A0AAD4SQ98_9MAGN</name>
<organism evidence="1 2">
    <name type="scientific">Papaver atlanticum</name>
    <dbReference type="NCBI Taxonomy" id="357466"/>
    <lineage>
        <taxon>Eukaryota</taxon>
        <taxon>Viridiplantae</taxon>
        <taxon>Streptophyta</taxon>
        <taxon>Embryophyta</taxon>
        <taxon>Tracheophyta</taxon>
        <taxon>Spermatophyta</taxon>
        <taxon>Magnoliopsida</taxon>
        <taxon>Ranunculales</taxon>
        <taxon>Papaveraceae</taxon>
        <taxon>Papaveroideae</taxon>
        <taxon>Papaver</taxon>
    </lineage>
</organism>
<dbReference type="EMBL" id="JAJJMB010009231">
    <property type="protein sequence ID" value="KAI3914757.1"/>
    <property type="molecule type" value="Genomic_DNA"/>
</dbReference>
<evidence type="ECO:0000313" key="2">
    <source>
        <dbReference type="Proteomes" id="UP001202328"/>
    </source>
</evidence>
<reference evidence="1" key="1">
    <citation type="submission" date="2022-04" db="EMBL/GenBank/DDBJ databases">
        <title>A functionally conserved STORR gene fusion in Papaver species that diverged 16.8 million years ago.</title>
        <authorList>
            <person name="Catania T."/>
        </authorList>
    </citation>
    <scope>NUCLEOTIDE SEQUENCE</scope>
    <source>
        <strain evidence="1">S-188037</strain>
    </source>
</reference>
<dbReference type="Proteomes" id="UP001202328">
    <property type="component" value="Unassembled WGS sequence"/>
</dbReference>
<proteinExistence type="predicted"/>
<sequence length="360" mass="39791">VAEVTYMLGDAFTTGGAGMRGLSDVTHHLGTSSKHDDQIMDFNVDDFPWDKHNVPSVLCSVVAATDEFDQSIRKYENDCVGDASAGSKNSTKQPISPTSLIQKQSIDLKVPMNRIKGTLLIASHACDGGLLSCDSTSSRADKDAGDSIICTEATEDLMSIGRWYEEEVTENFVNRGDYVIVHGGFDYYATRIIKDVEADIIDLRAAEVKVDFAWLGPVLASRYNEKLRENEDNPIETYRIQNTAYLVAALSKKGKLKLRSYWFSDDDDDQCLVIHHQAMKAANNVEASVGGRHTYIKVQVNNGKLDIIEGDTPIVDLYRILKLDKSSSKDQGLQIRKLGIDNQITEALAGRGITELHPIQ</sequence>
<evidence type="ECO:0000313" key="1">
    <source>
        <dbReference type="EMBL" id="KAI3914757.1"/>
    </source>
</evidence>
<comment type="caution">
    <text evidence="1">The sequence shown here is derived from an EMBL/GenBank/DDBJ whole genome shotgun (WGS) entry which is preliminary data.</text>
</comment>
<gene>
    <name evidence="1" type="ORF">MKW98_001993</name>
</gene>
<protein>
    <submittedName>
        <fullName evidence="1">Uncharacterized protein</fullName>
    </submittedName>
</protein>